<evidence type="ECO:0000256" key="1">
    <source>
        <dbReference type="ARBA" id="ARBA00005417"/>
    </source>
</evidence>
<reference evidence="6 7" key="1">
    <citation type="submission" date="2014-03" db="EMBL/GenBank/DDBJ databases">
        <title>Genomics of Bifidobacteria.</title>
        <authorList>
            <person name="Ventura M."/>
            <person name="Milani C."/>
            <person name="Lugli G.A."/>
        </authorList>
    </citation>
    <scope>NUCLEOTIDE SEQUENCE [LARGE SCALE GENOMIC DNA]</scope>
    <source>
        <strain evidence="6 7">LMG 21814</strain>
    </source>
</reference>
<organism evidence="6 7">
    <name type="scientific">Bifidobacterium longum subsp. suis</name>
    <dbReference type="NCBI Taxonomy" id="1695"/>
    <lineage>
        <taxon>Bacteria</taxon>
        <taxon>Bacillati</taxon>
        <taxon>Actinomycetota</taxon>
        <taxon>Actinomycetes</taxon>
        <taxon>Bifidobacteriales</taxon>
        <taxon>Bifidobacteriaceae</taxon>
        <taxon>Bifidobacterium</taxon>
    </lineage>
</organism>
<dbReference type="GO" id="GO:0005524">
    <property type="term" value="F:ATP binding"/>
    <property type="evidence" value="ECO:0007669"/>
    <property type="project" value="UniProtKB-KW"/>
</dbReference>
<dbReference type="InterPro" id="IPR027417">
    <property type="entry name" value="P-loop_NTPase"/>
</dbReference>
<dbReference type="PANTHER" id="PTHR43553">
    <property type="entry name" value="HEAVY METAL TRANSPORTER"/>
    <property type="match status" value="1"/>
</dbReference>
<evidence type="ECO:0000313" key="6">
    <source>
        <dbReference type="EMBL" id="KFI66279.1"/>
    </source>
</evidence>
<dbReference type="InterPro" id="IPR003439">
    <property type="entry name" value="ABC_transporter-like_ATP-bd"/>
</dbReference>
<dbReference type="PANTHER" id="PTHR43553:SF24">
    <property type="entry name" value="ENERGY-COUPLING FACTOR TRANSPORTER ATP-BINDING PROTEIN ECFA1"/>
    <property type="match status" value="1"/>
</dbReference>
<sequence length="244" mass="26037">MIVFDHVSVEAGGKRIIDDLSCQLDLGLAGGSGPRRIAVIGVNGSGKSTFLRLIDGLAKPTSGTIRVMGFDPTRQAKQLHRKVGFVFTDPDTQIIMPTPAEDVAFSLRGMGLSKSESSALVDRQLQSFGLTPHAGTPAHSLSGGQKQMLALAAVLVRNPELVLADEPTTMLDLPNATRIENLLIHDIACPLIVSTHNLRLAARCDMAVRFADGHIIETGEPRHVIARYLADCGVADNEEAEASL</sequence>
<dbReference type="PROSITE" id="PS50893">
    <property type="entry name" value="ABC_TRANSPORTER_2"/>
    <property type="match status" value="1"/>
</dbReference>
<evidence type="ECO:0000313" key="7">
    <source>
        <dbReference type="Proteomes" id="UP000029024"/>
    </source>
</evidence>
<evidence type="ECO:0000256" key="4">
    <source>
        <dbReference type="ARBA" id="ARBA00022840"/>
    </source>
</evidence>
<dbReference type="AlphaFoldDB" id="A0A087B5H9"/>
<dbReference type="InterPro" id="IPR050095">
    <property type="entry name" value="ECF_ABC_transporter_ATP-bd"/>
</dbReference>
<dbReference type="SMART" id="SM00382">
    <property type="entry name" value="AAA"/>
    <property type="match status" value="1"/>
</dbReference>
<evidence type="ECO:0000259" key="5">
    <source>
        <dbReference type="PROSITE" id="PS50893"/>
    </source>
</evidence>
<evidence type="ECO:0000256" key="2">
    <source>
        <dbReference type="ARBA" id="ARBA00022448"/>
    </source>
</evidence>
<comment type="caution">
    <text evidence="6">The sequence shown here is derived from an EMBL/GenBank/DDBJ whole genome shotgun (WGS) entry which is preliminary data.</text>
</comment>
<dbReference type="InterPro" id="IPR003593">
    <property type="entry name" value="AAA+_ATPase"/>
</dbReference>
<dbReference type="Pfam" id="PF00005">
    <property type="entry name" value="ABC_tran"/>
    <property type="match status" value="1"/>
</dbReference>
<keyword evidence="6" id="KW-0378">Hydrolase</keyword>
<dbReference type="RefSeq" id="WP_032684202.1">
    <property type="nucleotide sequence ID" value="NZ_JGZA01000031.1"/>
</dbReference>
<dbReference type="SUPFAM" id="SSF52540">
    <property type="entry name" value="P-loop containing nucleoside triphosphate hydrolases"/>
    <property type="match status" value="1"/>
</dbReference>
<proteinExistence type="inferred from homology"/>
<dbReference type="PROSITE" id="PS00211">
    <property type="entry name" value="ABC_TRANSPORTER_1"/>
    <property type="match status" value="1"/>
</dbReference>
<dbReference type="InterPro" id="IPR017871">
    <property type="entry name" value="ABC_transporter-like_CS"/>
</dbReference>
<dbReference type="GO" id="GO:0043190">
    <property type="term" value="C:ATP-binding cassette (ABC) transporter complex"/>
    <property type="evidence" value="ECO:0007669"/>
    <property type="project" value="TreeGrafter"/>
</dbReference>
<protein>
    <submittedName>
        <fullName evidence="6">ABC transporter</fullName>
        <ecNumber evidence="6">3.6.3.28</ecNumber>
    </submittedName>
</protein>
<keyword evidence="3" id="KW-0547">Nucleotide-binding</keyword>
<dbReference type="EC" id="3.6.3.28" evidence="6"/>
<name>A0A087B5H9_BIFLN</name>
<evidence type="ECO:0000256" key="3">
    <source>
        <dbReference type="ARBA" id="ARBA00022741"/>
    </source>
</evidence>
<dbReference type="Proteomes" id="UP000029024">
    <property type="component" value="Unassembled WGS sequence"/>
</dbReference>
<feature type="domain" description="ABC transporter" evidence="5">
    <location>
        <begin position="2"/>
        <end position="237"/>
    </location>
</feature>
<keyword evidence="4" id="KW-0067">ATP-binding</keyword>
<dbReference type="Gene3D" id="3.40.50.300">
    <property type="entry name" value="P-loop containing nucleotide triphosphate hydrolases"/>
    <property type="match status" value="1"/>
</dbReference>
<dbReference type="GO" id="GO:0042626">
    <property type="term" value="F:ATPase-coupled transmembrane transporter activity"/>
    <property type="evidence" value="ECO:0007669"/>
    <property type="project" value="TreeGrafter"/>
</dbReference>
<dbReference type="EMBL" id="JGZA01000031">
    <property type="protein sequence ID" value="KFI66279.1"/>
    <property type="molecule type" value="Genomic_DNA"/>
</dbReference>
<keyword evidence="2" id="KW-0813">Transport</keyword>
<dbReference type="CDD" id="cd03225">
    <property type="entry name" value="ABC_cobalt_CbiO_domain1"/>
    <property type="match status" value="1"/>
</dbReference>
<dbReference type="GO" id="GO:0016887">
    <property type="term" value="F:ATP hydrolysis activity"/>
    <property type="evidence" value="ECO:0007669"/>
    <property type="project" value="InterPro"/>
</dbReference>
<gene>
    <name evidence="6" type="ORF">BLSS_1117</name>
</gene>
<accession>A0A087B5H9</accession>
<dbReference type="InterPro" id="IPR015856">
    <property type="entry name" value="ABC_transpr_CbiO/EcfA_su"/>
</dbReference>
<comment type="similarity">
    <text evidence="1">Belongs to the ABC transporter superfamily.</text>
</comment>